<organism evidence="1">
    <name type="scientific">Lygus hesperus</name>
    <name type="common">Western plant bug</name>
    <dbReference type="NCBI Taxonomy" id="30085"/>
    <lineage>
        <taxon>Eukaryota</taxon>
        <taxon>Metazoa</taxon>
        <taxon>Ecdysozoa</taxon>
        <taxon>Arthropoda</taxon>
        <taxon>Hexapoda</taxon>
        <taxon>Insecta</taxon>
        <taxon>Pterygota</taxon>
        <taxon>Neoptera</taxon>
        <taxon>Paraneoptera</taxon>
        <taxon>Hemiptera</taxon>
        <taxon>Heteroptera</taxon>
        <taxon>Panheteroptera</taxon>
        <taxon>Cimicomorpha</taxon>
        <taxon>Miridae</taxon>
        <taxon>Mirini</taxon>
        <taxon>Lygus</taxon>
    </lineage>
</organism>
<evidence type="ECO:0000313" key="1">
    <source>
        <dbReference type="EMBL" id="JAG23171.1"/>
    </source>
</evidence>
<sequence length="162" mass="18536">MIFPASSLVHQPLRVEGLLLLLDITRKTPEEKTLIKSVHEINDNEVAEDHFTTVRMKKLKSLDVKCDLPQQGAKVVIHISKNPAIHSRRVIVNLNKPPEIAFSSPLKLQRNVQAEDQRIGTLNFYSILLDPFRQYSRVRGFKFLENIVSLRPTAQSLNFNVN</sequence>
<feature type="non-terminal residue" evidence="1">
    <location>
        <position position="162"/>
    </location>
</feature>
<gene>
    <name evidence="1" type="primary">Abca13</name>
    <name evidence="1" type="ORF">CM83_47319</name>
</gene>
<keyword evidence="1" id="KW-0067">ATP-binding</keyword>
<name>A0A0A9XUW1_LYGHE</name>
<accession>A0A0A9XUW1</accession>
<dbReference type="EMBL" id="GBHO01020433">
    <property type="protein sequence ID" value="JAG23171.1"/>
    <property type="molecule type" value="Transcribed_RNA"/>
</dbReference>
<protein>
    <submittedName>
        <fullName evidence="1">ATP-binding cassette sub-family A member 13</fullName>
    </submittedName>
</protein>
<reference evidence="1" key="2">
    <citation type="submission" date="2014-07" db="EMBL/GenBank/DDBJ databases">
        <authorList>
            <person name="Hull J."/>
        </authorList>
    </citation>
    <scope>NUCLEOTIDE SEQUENCE</scope>
</reference>
<reference evidence="1" key="1">
    <citation type="journal article" date="2014" name="PLoS ONE">
        <title>Transcriptome-Based Identification of ABC Transporters in the Western Tarnished Plant Bug Lygus hesperus.</title>
        <authorList>
            <person name="Hull J.J."/>
            <person name="Chaney K."/>
            <person name="Geib S.M."/>
            <person name="Fabrick J.A."/>
            <person name="Brent C.S."/>
            <person name="Walsh D."/>
            <person name="Lavine L.C."/>
        </authorList>
    </citation>
    <scope>NUCLEOTIDE SEQUENCE</scope>
</reference>
<proteinExistence type="predicted"/>
<dbReference type="GO" id="GO:0005524">
    <property type="term" value="F:ATP binding"/>
    <property type="evidence" value="ECO:0007669"/>
    <property type="project" value="UniProtKB-KW"/>
</dbReference>
<dbReference type="AlphaFoldDB" id="A0A0A9XUW1"/>
<keyword evidence="1" id="KW-0547">Nucleotide-binding</keyword>